<dbReference type="InterPro" id="IPR009078">
    <property type="entry name" value="Ferritin-like_SF"/>
</dbReference>
<dbReference type="RefSeq" id="WP_139864382.1">
    <property type="nucleotide sequence ID" value="NZ_CAADFC020000033.1"/>
</dbReference>
<dbReference type="AlphaFoldDB" id="A0A508TYQ5"/>
<dbReference type="Proteomes" id="UP000328092">
    <property type="component" value="Unassembled WGS sequence"/>
</dbReference>
<dbReference type="Pfam" id="PF02332">
    <property type="entry name" value="Phenol_Hydrox"/>
    <property type="match status" value="1"/>
</dbReference>
<evidence type="ECO:0000313" key="3">
    <source>
        <dbReference type="EMBL" id="VIO79561.1"/>
    </source>
</evidence>
<dbReference type="SUPFAM" id="SSF47240">
    <property type="entry name" value="Ferritin-like"/>
    <property type="match status" value="1"/>
</dbReference>
<accession>A0A508TYQ5</accession>
<dbReference type="InterPro" id="IPR003430">
    <property type="entry name" value="Phenol_Hydrox"/>
</dbReference>
<comment type="caution">
    <text evidence="3">The sequence shown here is derived from an EMBL/GenBank/DDBJ whole genome shotgun (WGS) entry which is preliminary data.</text>
</comment>
<dbReference type="EMBL" id="CAADFC020000033">
    <property type="protein sequence ID" value="VIO79561.1"/>
    <property type="molecule type" value="Genomic_DNA"/>
</dbReference>
<name>A0A508TYQ5_9BRAD</name>
<reference evidence="3" key="1">
    <citation type="submission" date="2019-02" db="EMBL/GenBank/DDBJ databases">
        <authorList>
            <person name="Pothier F.J."/>
        </authorList>
    </citation>
    <scope>NUCLEOTIDE SEQUENCE</scope>
    <source>
        <strain evidence="3">CI-1B</strain>
    </source>
</reference>
<gene>
    <name evidence="3" type="primary">mmoY</name>
    <name evidence="3" type="ORF">CI1B_78940</name>
</gene>
<dbReference type="EC" id="1.14.13.25" evidence="3"/>
<dbReference type="OrthoDB" id="9806768at2"/>
<proteinExistence type="predicted"/>
<organism evidence="3 4">
    <name type="scientific">Bradyrhizobium ivorense</name>
    <dbReference type="NCBI Taxonomy" id="2511166"/>
    <lineage>
        <taxon>Bacteria</taxon>
        <taxon>Pseudomonadati</taxon>
        <taxon>Pseudomonadota</taxon>
        <taxon>Alphaproteobacteria</taxon>
        <taxon>Hyphomicrobiales</taxon>
        <taxon>Nitrobacteraceae</taxon>
        <taxon>Bradyrhizobium</taxon>
    </lineage>
</organism>
<evidence type="ECO:0000256" key="1">
    <source>
        <dbReference type="ARBA" id="ARBA00023002"/>
    </source>
</evidence>
<evidence type="ECO:0000256" key="2">
    <source>
        <dbReference type="ARBA" id="ARBA00023033"/>
    </source>
</evidence>
<keyword evidence="1 3" id="KW-0560">Oxidoreductase</keyword>
<dbReference type="CDD" id="cd01058">
    <property type="entry name" value="AAMH_B"/>
    <property type="match status" value="1"/>
</dbReference>
<dbReference type="GO" id="GO:0015049">
    <property type="term" value="F:methane monooxygenase [NAD(P)H] activity"/>
    <property type="evidence" value="ECO:0007669"/>
    <property type="project" value="UniProtKB-EC"/>
</dbReference>
<dbReference type="Gene3D" id="1.10.620.20">
    <property type="entry name" value="Ribonucleotide Reductase, subunit A"/>
    <property type="match status" value="1"/>
</dbReference>
<dbReference type="PIRSF" id="PIRSF000040">
    <property type="entry name" value="MMOH_comp"/>
    <property type="match status" value="1"/>
</dbReference>
<protein>
    <submittedName>
        <fullName evidence="3">Methane monooxygenase component A beta chain</fullName>
        <ecNumber evidence="3">1.14.13.25</ecNumber>
    </submittedName>
</protein>
<evidence type="ECO:0000313" key="4">
    <source>
        <dbReference type="Proteomes" id="UP000328092"/>
    </source>
</evidence>
<dbReference type="InterPro" id="IPR012078">
    <property type="entry name" value="MP_mOase_hydro"/>
</dbReference>
<sequence>MSAQTSRATTAAKPAAAVKSGAAGAAVFPGSDSRKYNYFEPKGRKATHYEDMTVDVQPDPERYLLQDWIISFPDGTPTYSKDWTAAKSSNWHKFRAVDQEWERTHYQRQSTICGMVQNTIENGRKSGAPTRFDPAWVKILQNHLGAYKHAEFGLGTSTMQAQRYGYTQMVNNAILTNSSYKLRFAQDITLYLSEIGLDLAGFDIAAGKKHWLEDPTWQGVRKSVESVMGSNDYLEQYFATNVVFEPLVGELFRSGFLMQAASAQNDFITPAVVSAAEADYERNLANTVELFHILGTDPTYAAQNLALFNKWLVKHADLALDAANHLQPIWSQPRVKVAAFADALAHAKNRIKGIAAELGLTVPANLAS</sequence>
<keyword evidence="4" id="KW-1185">Reference proteome</keyword>
<dbReference type="InterPro" id="IPR012348">
    <property type="entry name" value="RNR-like"/>
</dbReference>
<keyword evidence="2 3" id="KW-0503">Monooxygenase</keyword>